<dbReference type="Pfam" id="PF05116">
    <property type="entry name" value="S6PP"/>
    <property type="match status" value="1"/>
</dbReference>
<proteinExistence type="predicted"/>
<dbReference type="Gene3D" id="3.40.50.1000">
    <property type="entry name" value="HAD superfamily/HAD-like"/>
    <property type="match status" value="1"/>
</dbReference>
<dbReference type="InterPro" id="IPR006380">
    <property type="entry name" value="SPP-like_dom"/>
</dbReference>
<dbReference type="InParanoid" id="Q0EY15"/>
<organism evidence="3 4">
    <name type="scientific">Mariprofundus ferrooxydans PV-1</name>
    <dbReference type="NCBI Taxonomy" id="314345"/>
    <lineage>
        <taxon>Bacteria</taxon>
        <taxon>Pseudomonadati</taxon>
        <taxon>Pseudomonadota</taxon>
        <taxon>Candidatius Mariprofundia</taxon>
        <taxon>Mariprofundales</taxon>
        <taxon>Mariprofundaceae</taxon>
        <taxon>Mariprofundus</taxon>
    </lineage>
</organism>
<keyword evidence="4" id="KW-1185">Reference proteome</keyword>
<dbReference type="NCBIfam" id="TIGR01484">
    <property type="entry name" value="HAD-SF-IIB"/>
    <property type="match status" value="1"/>
</dbReference>
<dbReference type="PANTHER" id="PTHR46521">
    <property type="entry name" value="SUCROSE-PHOSPHATASE 2-RELATED"/>
    <property type="match status" value="1"/>
</dbReference>
<protein>
    <submittedName>
        <fullName evidence="3">HAD-superfamily hydrolase subfamily IIB</fullName>
    </submittedName>
</protein>
<dbReference type="RefSeq" id="WP_009851414.1">
    <property type="nucleotide sequence ID" value="NZ_DS022295.1"/>
</dbReference>
<comment type="caution">
    <text evidence="3">The sequence shown here is derived from an EMBL/GenBank/DDBJ whole genome shotgun (WGS) entry which is preliminary data.</text>
</comment>
<dbReference type="InterPro" id="IPR006379">
    <property type="entry name" value="HAD-SF_hydro_IIB"/>
</dbReference>
<dbReference type="SFLD" id="SFLDS00003">
    <property type="entry name" value="Haloacid_Dehalogenase"/>
    <property type="match status" value="1"/>
</dbReference>
<dbReference type="InterPro" id="IPR051518">
    <property type="entry name" value="Sucrose_Phosphatase"/>
</dbReference>
<dbReference type="Gene3D" id="3.90.1070.10">
    <property type="match status" value="1"/>
</dbReference>
<evidence type="ECO:0000256" key="1">
    <source>
        <dbReference type="ARBA" id="ARBA00022801"/>
    </source>
</evidence>
<feature type="domain" description="Sucrose phosphatase-like" evidence="2">
    <location>
        <begin position="3"/>
        <end position="265"/>
    </location>
</feature>
<dbReference type="GO" id="GO:0016791">
    <property type="term" value="F:phosphatase activity"/>
    <property type="evidence" value="ECO:0007669"/>
    <property type="project" value="UniProtKB-ARBA"/>
</dbReference>
<dbReference type="EMBL" id="AATS01000011">
    <property type="protein sequence ID" value="EAU54211.1"/>
    <property type="molecule type" value="Genomic_DNA"/>
</dbReference>
<dbReference type="InterPro" id="IPR036412">
    <property type="entry name" value="HAD-like_sf"/>
</dbReference>
<dbReference type="PANTHER" id="PTHR46521:SF4">
    <property type="entry name" value="SUCROSE-PHOSPHATASE 2-RELATED"/>
    <property type="match status" value="1"/>
</dbReference>
<dbReference type="SFLD" id="SFLDG01140">
    <property type="entry name" value="C2.B:_Phosphomannomutase_and_P"/>
    <property type="match status" value="1"/>
</dbReference>
<dbReference type="AlphaFoldDB" id="Q0EY15"/>
<evidence type="ECO:0000259" key="2">
    <source>
        <dbReference type="Pfam" id="PF05116"/>
    </source>
</evidence>
<sequence>MSPLLLCTDLDRTLIPNGNQPESPGARTIFSRFVSREEVGLVYVSGRHLALIEQAIEEYQLPLPDVIIADVGSTIYRFEQGVWQQWRAWDEAIAEAWQGMSAEALHSLLEDITALKLQEQEKQNTHKLSYYLPVDGGHQAVIADIEARLSAKGVRSNLIWSVDEIQHIGLLDILPADANKLHAITFLMQHDGYDDKHVVFSGDSGNDLDVLLSPVQAILVANADDEVRAAVKAAAPENIYVAKGNFLHMNGCYSAGILEGVAYYRPEYMPLIEAMQ</sequence>
<dbReference type="OrthoDB" id="9815690at2"/>
<evidence type="ECO:0000313" key="4">
    <source>
        <dbReference type="Proteomes" id="UP000005297"/>
    </source>
</evidence>
<dbReference type="eggNOG" id="COG0561">
    <property type="taxonomic scope" value="Bacteria"/>
</dbReference>
<dbReference type="HOGENOM" id="CLU_030534_2_0_0"/>
<dbReference type="SUPFAM" id="SSF56784">
    <property type="entry name" value="HAD-like"/>
    <property type="match status" value="1"/>
</dbReference>
<dbReference type="SFLD" id="SFLDG01141">
    <property type="entry name" value="C2.B.1:_Sucrose_Phosphatase_Li"/>
    <property type="match status" value="1"/>
</dbReference>
<keyword evidence="1 3" id="KW-0378">Hydrolase</keyword>
<evidence type="ECO:0000313" key="3">
    <source>
        <dbReference type="EMBL" id="EAU54211.1"/>
    </source>
</evidence>
<name>Q0EY15_9PROT</name>
<gene>
    <name evidence="3" type="ORF">SPV1_05602</name>
</gene>
<accession>Q0EY15</accession>
<dbReference type="InterPro" id="IPR023214">
    <property type="entry name" value="HAD_sf"/>
</dbReference>
<dbReference type="Proteomes" id="UP000005297">
    <property type="component" value="Unassembled WGS sequence"/>
</dbReference>
<dbReference type="STRING" id="314344.AL013_05970"/>
<reference evidence="3 4" key="1">
    <citation type="submission" date="2006-09" db="EMBL/GenBank/DDBJ databases">
        <authorList>
            <person name="Emerson D."/>
            <person name="Ferriera S."/>
            <person name="Johnson J."/>
            <person name="Kravitz S."/>
            <person name="Halpern A."/>
            <person name="Remington K."/>
            <person name="Beeson K."/>
            <person name="Tran B."/>
            <person name="Rogers Y.-H."/>
            <person name="Friedman R."/>
            <person name="Venter J.C."/>
        </authorList>
    </citation>
    <scope>NUCLEOTIDE SEQUENCE [LARGE SCALE GENOMIC DNA]</scope>
    <source>
        <strain evidence="3 4">PV-1</strain>
    </source>
</reference>